<proteinExistence type="predicted"/>
<dbReference type="Proteomes" id="UP000265520">
    <property type="component" value="Unassembled WGS sequence"/>
</dbReference>
<evidence type="ECO:0000313" key="2">
    <source>
        <dbReference type="Proteomes" id="UP000265520"/>
    </source>
</evidence>
<name>A0A392RHJ3_9FABA</name>
<keyword evidence="2" id="KW-1185">Reference proteome</keyword>
<feature type="non-terminal residue" evidence="1">
    <location>
        <position position="44"/>
    </location>
</feature>
<comment type="caution">
    <text evidence="1">The sequence shown here is derived from an EMBL/GenBank/DDBJ whole genome shotgun (WGS) entry which is preliminary data.</text>
</comment>
<dbReference type="AlphaFoldDB" id="A0A392RHJ3"/>
<sequence length="44" mass="4734">MNQTAQINGDTRSSAITSDMAMLLVPPSQRTCNASDPVPKEGHY</sequence>
<protein>
    <submittedName>
        <fullName evidence="1">Uncharacterized protein</fullName>
    </submittedName>
</protein>
<organism evidence="1 2">
    <name type="scientific">Trifolium medium</name>
    <dbReference type="NCBI Taxonomy" id="97028"/>
    <lineage>
        <taxon>Eukaryota</taxon>
        <taxon>Viridiplantae</taxon>
        <taxon>Streptophyta</taxon>
        <taxon>Embryophyta</taxon>
        <taxon>Tracheophyta</taxon>
        <taxon>Spermatophyta</taxon>
        <taxon>Magnoliopsida</taxon>
        <taxon>eudicotyledons</taxon>
        <taxon>Gunneridae</taxon>
        <taxon>Pentapetalae</taxon>
        <taxon>rosids</taxon>
        <taxon>fabids</taxon>
        <taxon>Fabales</taxon>
        <taxon>Fabaceae</taxon>
        <taxon>Papilionoideae</taxon>
        <taxon>50 kb inversion clade</taxon>
        <taxon>NPAAA clade</taxon>
        <taxon>Hologalegina</taxon>
        <taxon>IRL clade</taxon>
        <taxon>Trifolieae</taxon>
        <taxon>Trifolium</taxon>
    </lineage>
</organism>
<evidence type="ECO:0000313" key="1">
    <source>
        <dbReference type="EMBL" id="MCI36073.1"/>
    </source>
</evidence>
<reference evidence="1 2" key="1">
    <citation type="journal article" date="2018" name="Front. Plant Sci.">
        <title>Red Clover (Trifolium pratense) and Zigzag Clover (T. medium) - A Picture of Genomic Similarities and Differences.</title>
        <authorList>
            <person name="Dluhosova J."/>
            <person name="Istvanek J."/>
            <person name="Nedelnik J."/>
            <person name="Repkova J."/>
        </authorList>
    </citation>
    <scope>NUCLEOTIDE SEQUENCE [LARGE SCALE GENOMIC DNA]</scope>
    <source>
        <strain evidence="2">cv. 10/8</strain>
        <tissue evidence="1">Leaf</tissue>
    </source>
</reference>
<dbReference type="EMBL" id="LXQA010230133">
    <property type="protein sequence ID" value="MCI36073.1"/>
    <property type="molecule type" value="Genomic_DNA"/>
</dbReference>
<accession>A0A392RHJ3</accession>